<dbReference type="PANTHER" id="PTHR31579:SF58">
    <property type="entry name" value="PLANT-SPECIFIC DOMAIN TIGR01615 FAMILY PROTEIN"/>
    <property type="match status" value="1"/>
</dbReference>
<sequence>MGEASMDRPNLGKDFTYTDEVSDMIFGFLEEDEFSVSSFESKVETIDEDVEEEEEDNTSNSEESKAFWESQEELLQATLYRTTALESKIRQATKDALRELDSVGVNCSCPKMVADGCRCCRQKEICDRLQTAGFNCVICKSKWKSSQEIPAGEHTYLEVQSSSKKGEVKVIIELNLRAEFQISRSSEEYKRLIKRLPDIFVGKIERLRNLIKILCSACKESMKERKMHMAPWRKHKYMQAKWLGTPQVEAAAVPPTLTAEHGLQRLPKPRASMLTFDLFDNLPGMYSKAIRVV</sequence>
<dbReference type="InterPro" id="IPR006502">
    <property type="entry name" value="PDDEXK-like"/>
</dbReference>
<proteinExistence type="predicted"/>
<dbReference type="Pfam" id="PF04720">
    <property type="entry name" value="PDDEXK_6"/>
    <property type="match status" value="1"/>
</dbReference>
<dbReference type="PANTHER" id="PTHR31579">
    <property type="entry name" value="OS03G0796600 PROTEIN"/>
    <property type="match status" value="1"/>
</dbReference>
<protein>
    <submittedName>
        <fullName evidence="2">Uncharacterized protein</fullName>
    </submittedName>
</protein>
<evidence type="ECO:0000313" key="3">
    <source>
        <dbReference type="Proteomes" id="UP000834106"/>
    </source>
</evidence>
<evidence type="ECO:0000313" key="2">
    <source>
        <dbReference type="EMBL" id="CAI9784415.1"/>
    </source>
</evidence>
<dbReference type="Proteomes" id="UP000834106">
    <property type="component" value="Chromosome 20"/>
</dbReference>
<feature type="region of interest" description="Disordered" evidence="1">
    <location>
        <begin position="40"/>
        <end position="66"/>
    </location>
</feature>
<dbReference type="NCBIfam" id="TIGR01615">
    <property type="entry name" value="A_thal_3542"/>
    <property type="match status" value="1"/>
</dbReference>
<accession>A0AAD2AA63</accession>
<dbReference type="AlphaFoldDB" id="A0AAD2AA63"/>
<evidence type="ECO:0000256" key="1">
    <source>
        <dbReference type="SAM" id="MobiDB-lite"/>
    </source>
</evidence>
<name>A0AAD2AA63_9LAMI</name>
<keyword evidence="3" id="KW-1185">Reference proteome</keyword>
<organism evidence="2 3">
    <name type="scientific">Fraxinus pennsylvanica</name>
    <dbReference type="NCBI Taxonomy" id="56036"/>
    <lineage>
        <taxon>Eukaryota</taxon>
        <taxon>Viridiplantae</taxon>
        <taxon>Streptophyta</taxon>
        <taxon>Embryophyta</taxon>
        <taxon>Tracheophyta</taxon>
        <taxon>Spermatophyta</taxon>
        <taxon>Magnoliopsida</taxon>
        <taxon>eudicotyledons</taxon>
        <taxon>Gunneridae</taxon>
        <taxon>Pentapetalae</taxon>
        <taxon>asterids</taxon>
        <taxon>lamiids</taxon>
        <taxon>Lamiales</taxon>
        <taxon>Oleaceae</taxon>
        <taxon>Oleeae</taxon>
        <taxon>Fraxinus</taxon>
    </lineage>
</organism>
<dbReference type="EMBL" id="OU503055">
    <property type="protein sequence ID" value="CAI9784415.1"/>
    <property type="molecule type" value="Genomic_DNA"/>
</dbReference>
<reference evidence="2" key="1">
    <citation type="submission" date="2023-05" db="EMBL/GenBank/DDBJ databases">
        <authorList>
            <person name="Huff M."/>
        </authorList>
    </citation>
    <scope>NUCLEOTIDE SEQUENCE</scope>
</reference>
<feature type="compositionally biased region" description="Acidic residues" evidence="1">
    <location>
        <begin position="46"/>
        <end position="57"/>
    </location>
</feature>
<gene>
    <name evidence="2" type="ORF">FPE_LOCUS31845</name>
</gene>